<proteinExistence type="predicted"/>
<name>A0A6C0KPH5_9ZZZZ</name>
<reference evidence="1" key="1">
    <citation type="journal article" date="2020" name="Nature">
        <title>Giant virus diversity and host interactions through global metagenomics.</title>
        <authorList>
            <person name="Schulz F."/>
            <person name="Roux S."/>
            <person name="Paez-Espino D."/>
            <person name="Jungbluth S."/>
            <person name="Walsh D.A."/>
            <person name="Denef V.J."/>
            <person name="McMahon K.D."/>
            <person name="Konstantinidis K.T."/>
            <person name="Eloe-Fadrosh E.A."/>
            <person name="Kyrpides N.C."/>
            <person name="Woyke T."/>
        </authorList>
    </citation>
    <scope>NUCLEOTIDE SEQUENCE</scope>
    <source>
        <strain evidence="1">GVMAG-S-3300013014-113</strain>
    </source>
</reference>
<evidence type="ECO:0000313" key="1">
    <source>
        <dbReference type="EMBL" id="QHU19529.1"/>
    </source>
</evidence>
<organism evidence="1">
    <name type="scientific">viral metagenome</name>
    <dbReference type="NCBI Taxonomy" id="1070528"/>
    <lineage>
        <taxon>unclassified sequences</taxon>
        <taxon>metagenomes</taxon>
        <taxon>organismal metagenomes</taxon>
    </lineage>
</organism>
<dbReference type="EMBL" id="MN740952">
    <property type="protein sequence ID" value="QHU19529.1"/>
    <property type="molecule type" value="Genomic_DNA"/>
</dbReference>
<accession>A0A6C0KPH5</accession>
<dbReference type="AlphaFoldDB" id="A0A6C0KPH5"/>
<protein>
    <submittedName>
        <fullName evidence="1">Uncharacterized protein</fullName>
    </submittedName>
</protein>
<sequence length="48" mass="5683">MFFAPERSGPENKIVYGQSVYIFATVRTVAKYIRIQLVINLLKHNRHY</sequence>